<proteinExistence type="predicted"/>
<protein>
    <recommendedName>
        <fullName evidence="4">Flp pilus-assembly TadG-like N-terminal domain-containing protein</fullName>
    </recommendedName>
</protein>
<comment type="caution">
    <text evidence="2">The sequence shown here is derived from an EMBL/GenBank/DDBJ whole genome shotgun (WGS) entry which is preliminary data.</text>
</comment>
<feature type="region of interest" description="Disordered" evidence="1">
    <location>
        <begin position="114"/>
        <end position="142"/>
    </location>
</feature>
<evidence type="ECO:0000313" key="2">
    <source>
        <dbReference type="EMBL" id="MDA2807275.1"/>
    </source>
</evidence>
<feature type="compositionally biased region" description="Basic and acidic residues" evidence="1">
    <location>
        <begin position="114"/>
        <end position="123"/>
    </location>
</feature>
<evidence type="ECO:0008006" key="4">
    <source>
        <dbReference type="Google" id="ProtNLM"/>
    </source>
</evidence>
<accession>A0ABM7FJ58</accession>
<gene>
    <name evidence="2" type="ORF">O4U47_22405</name>
</gene>
<organism evidence="2 3">
    <name type="scientific">Nocardiopsis suaedae</name>
    <dbReference type="NCBI Taxonomy" id="3018444"/>
    <lineage>
        <taxon>Bacteria</taxon>
        <taxon>Bacillati</taxon>
        <taxon>Actinomycetota</taxon>
        <taxon>Actinomycetes</taxon>
        <taxon>Streptosporangiales</taxon>
        <taxon>Nocardiopsidaceae</taxon>
        <taxon>Nocardiopsis</taxon>
    </lineage>
</organism>
<sequence>MYLLLTLSFALLATTLLYMRLGNAHDFRTRAQQAADASALAAAGQAADNAARQLSSLNLPGALYNPAAARERAENYAIRNGASLEDIRASDNGTGRTGNIVRVEVSTQQCQRELEPDEERHWNDTLCDGTESEDPEQKDRPLHFGNADAIAQVDLPECGYIFDPDPESFRIIGIRCDGEVIQSFVHARNMIDVSLVGKEGDYIYKPSSWNE</sequence>
<evidence type="ECO:0000313" key="3">
    <source>
        <dbReference type="Proteomes" id="UP001165685"/>
    </source>
</evidence>
<dbReference type="EMBL" id="JAQFWP010000050">
    <property type="protein sequence ID" value="MDA2807275.1"/>
    <property type="molecule type" value="Genomic_DNA"/>
</dbReference>
<name>A0ABM7FJ58_9ACTN</name>
<dbReference type="Proteomes" id="UP001165685">
    <property type="component" value="Unassembled WGS sequence"/>
</dbReference>
<evidence type="ECO:0000256" key="1">
    <source>
        <dbReference type="SAM" id="MobiDB-lite"/>
    </source>
</evidence>
<keyword evidence="3" id="KW-1185">Reference proteome</keyword>
<reference evidence="2" key="1">
    <citation type="submission" date="2023-01" db="EMBL/GenBank/DDBJ databases">
        <title>Draft genome sequence of Nocardiopsis sp. LSu2-4 isolated from halophytes.</title>
        <authorList>
            <person name="Duangmal K."/>
            <person name="Chantavorakit T."/>
        </authorList>
    </citation>
    <scope>NUCLEOTIDE SEQUENCE</scope>
    <source>
        <strain evidence="2">LSu2-4</strain>
    </source>
</reference>